<accession>A0A1D8KV24</accession>
<dbReference type="EMBL" id="KU058862">
    <property type="protein sequence ID" value="AOV62500.1"/>
    <property type="molecule type" value="Genomic_DNA"/>
</dbReference>
<evidence type="ECO:0000259" key="1">
    <source>
        <dbReference type="Pfam" id="PF04807"/>
    </source>
</evidence>
<name>A0A1D8KV24_9GEMI</name>
<organism evidence="2">
    <name type="scientific">Malvastrum bright yellow mosaic virus</name>
    <dbReference type="NCBI Taxonomy" id="1906668"/>
    <lineage>
        <taxon>Viruses</taxon>
        <taxon>Monodnaviria</taxon>
        <taxon>Shotokuvirae</taxon>
        <taxon>Cressdnaviricota</taxon>
        <taxon>Repensiviricetes</taxon>
        <taxon>Geplafuvirales</taxon>
        <taxon>Geminiviridae</taxon>
        <taxon>Begomovirus</taxon>
        <taxon>Begomovirus malvastrumflavi</taxon>
    </lineage>
</organism>
<sequence>MVVQLPKTPNYSLLVACILTTCDFGIELVHNLETISKIVLDRGSTGLVVEHVEHLSKVHSSTIRSTIPDQPEHDTVRVVLQLNIIIHPHLTKNIHGLNTETLTNSMSKPITTCDIRHTHDLTNMRDIMTLLI</sequence>
<protein>
    <submittedName>
        <fullName evidence="2">Replication enhancer protein</fullName>
    </submittedName>
</protein>
<feature type="domain" description="Geminivirus AC4/5 conserved" evidence="1">
    <location>
        <begin position="37"/>
        <end position="69"/>
    </location>
</feature>
<evidence type="ECO:0000313" key="2">
    <source>
        <dbReference type="EMBL" id="AOV62502.1"/>
    </source>
</evidence>
<dbReference type="InterPro" id="IPR006892">
    <property type="entry name" value="Gemini_AC4_5_cons_dom_1"/>
</dbReference>
<reference evidence="2" key="1">
    <citation type="journal article" date="2016" name="Arch. Virol.">
        <title>Complete nucleotide sequences of a new bipartite begomovirus from Malvastrum sp. plants with bright yellow mosaic symptoms in South Texas.</title>
        <authorList>
            <person name="Alabi O.J."/>
            <person name="Villegas C."/>
            <person name="Gregg L."/>
            <person name="Murray K.D."/>
        </authorList>
    </citation>
    <scope>NUCLEOTIDE SEQUENCE</scope>
    <source>
        <strain evidence="2">MaWF-2B</strain>
    </source>
</reference>
<dbReference type="EMBL" id="KU058863">
    <property type="protein sequence ID" value="AOV62502.1"/>
    <property type="molecule type" value="Genomic_DNA"/>
</dbReference>
<dbReference type="Pfam" id="PF04807">
    <property type="entry name" value="Gemini_AC4_5"/>
    <property type="match status" value="1"/>
</dbReference>
<proteinExistence type="predicted"/>